<dbReference type="AlphaFoldDB" id="A0A511JQJ6"/>
<proteinExistence type="predicted"/>
<organism evidence="3 4">
    <name type="scientific">Cellulomonas terrae</name>
    <dbReference type="NCBI Taxonomy" id="311234"/>
    <lineage>
        <taxon>Bacteria</taxon>
        <taxon>Bacillati</taxon>
        <taxon>Actinomycetota</taxon>
        <taxon>Actinomycetes</taxon>
        <taxon>Micrococcales</taxon>
        <taxon>Cellulomonadaceae</taxon>
        <taxon>Cellulomonas</taxon>
    </lineage>
</organism>
<accession>A0A511JQJ6</accession>
<dbReference type="InterPro" id="IPR036365">
    <property type="entry name" value="PGBD-like_sf"/>
</dbReference>
<dbReference type="RefSeq" id="WP_222595521.1">
    <property type="nucleotide sequence ID" value="NZ_BJWH01000032.1"/>
</dbReference>
<dbReference type="Pfam" id="PF01471">
    <property type="entry name" value="PG_binding_1"/>
    <property type="match status" value="1"/>
</dbReference>
<dbReference type="Gene3D" id="1.10.101.10">
    <property type="entry name" value="PGBD-like superfamily/PGBD"/>
    <property type="match status" value="1"/>
</dbReference>
<evidence type="ECO:0000313" key="4">
    <source>
        <dbReference type="Proteomes" id="UP000321049"/>
    </source>
</evidence>
<keyword evidence="1" id="KW-0732">Signal</keyword>
<keyword evidence="4" id="KW-1185">Reference proteome</keyword>
<dbReference type="InterPro" id="IPR036366">
    <property type="entry name" value="PGBDSf"/>
</dbReference>
<feature type="domain" description="Peptidoglycan binding-like" evidence="2">
    <location>
        <begin position="68"/>
        <end position="120"/>
    </location>
</feature>
<evidence type="ECO:0000256" key="1">
    <source>
        <dbReference type="SAM" id="SignalP"/>
    </source>
</evidence>
<feature type="signal peptide" evidence="1">
    <location>
        <begin position="1"/>
        <end position="21"/>
    </location>
</feature>
<sequence length="146" mass="15680">MALALGLGLVGVAVSATPASAVTGGNCNFMESQLAPGPDQVRIPAAASGNGIVACWLAIEAKPPTVGIKELQRAWNICYKPLNEPLISEDGYFGATTQSRVRRIQMAEGLDADGVMGTKTKFTMLWPVYDYSTHTVYRGRCWSKWA</sequence>
<evidence type="ECO:0000259" key="2">
    <source>
        <dbReference type="Pfam" id="PF01471"/>
    </source>
</evidence>
<comment type="caution">
    <text evidence="3">The sequence shown here is derived from an EMBL/GenBank/DDBJ whole genome shotgun (WGS) entry which is preliminary data.</text>
</comment>
<feature type="chain" id="PRO_5021730748" description="Peptidoglycan binding-like domain-containing protein" evidence="1">
    <location>
        <begin position="22"/>
        <end position="146"/>
    </location>
</feature>
<dbReference type="EMBL" id="BJWH01000032">
    <property type="protein sequence ID" value="GEM00308.1"/>
    <property type="molecule type" value="Genomic_DNA"/>
</dbReference>
<dbReference type="InterPro" id="IPR002477">
    <property type="entry name" value="Peptidoglycan-bd-like"/>
</dbReference>
<evidence type="ECO:0000313" key="3">
    <source>
        <dbReference type="EMBL" id="GEM00308.1"/>
    </source>
</evidence>
<gene>
    <name evidence="3" type="ORF">CTE05_38540</name>
</gene>
<reference evidence="3 4" key="1">
    <citation type="submission" date="2019-07" db="EMBL/GenBank/DDBJ databases">
        <title>Whole genome shotgun sequence of Cellulomonas terrae NBRC 100819.</title>
        <authorList>
            <person name="Hosoyama A."/>
            <person name="Uohara A."/>
            <person name="Ohji S."/>
            <person name="Ichikawa N."/>
        </authorList>
    </citation>
    <scope>NUCLEOTIDE SEQUENCE [LARGE SCALE GENOMIC DNA]</scope>
    <source>
        <strain evidence="3 4">NBRC 100819</strain>
    </source>
</reference>
<protein>
    <recommendedName>
        <fullName evidence="2">Peptidoglycan binding-like domain-containing protein</fullName>
    </recommendedName>
</protein>
<dbReference type="SUPFAM" id="SSF47090">
    <property type="entry name" value="PGBD-like"/>
    <property type="match status" value="1"/>
</dbReference>
<name>A0A511JQJ6_9CELL</name>
<dbReference type="Proteomes" id="UP000321049">
    <property type="component" value="Unassembled WGS sequence"/>
</dbReference>